<evidence type="ECO:0000313" key="5">
    <source>
        <dbReference type="EMBL" id="MFC7060061.1"/>
    </source>
</evidence>
<dbReference type="EMBL" id="JBHSZI010000005">
    <property type="protein sequence ID" value="MFC7060061.1"/>
    <property type="molecule type" value="Genomic_DNA"/>
</dbReference>
<name>A0ABD5W3Q3_9EURY</name>
<dbReference type="Pfam" id="PF04967">
    <property type="entry name" value="HTH_10"/>
    <property type="match status" value="1"/>
</dbReference>
<dbReference type="Proteomes" id="UP001596445">
    <property type="component" value="Unassembled WGS sequence"/>
</dbReference>
<reference evidence="4" key="3">
    <citation type="submission" date="2024-09" db="EMBL/GenBank/DDBJ databases">
        <authorList>
            <person name="Sun Q."/>
        </authorList>
    </citation>
    <scope>NUCLEOTIDE SEQUENCE</scope>
    <source>
        <strain evidence="4">CGMCC 1.12553</strain>
    </source>
</reference>
<dbReference type="AlphaFoldDB" id="A0ABD5W3Q3"/>
<keyword evidence="2" id="KW-0804">Transcription</keyword>
<reference evidence="4" key="1">
    <citation type="journal article" date="2014" name="Int. J. Syst. Evol. Microbiol.">
        <title>Complete genome sequence of Corynebacterium casei LMG S-19264T (=DSM 44701T), isolated from a smear-ripened cheese.</title>
        <authorList>
            <consortium name="US DOE Joint Genome Institute (JGI-PGF)"/>
            <person name="Walter F."/>
            <person name="Albersmeier A."/>
            <person name="Kalinowski J."/>
            <person name="Ruckert C."/>
        </authorList>
    </citation>
    <scope>NUCLEOTIDE SEQUENCE [LARGE SCALE GENOMIC DNA]</scope>
    <source>
        <strain evidence="4">CGMCC 1.12553</strain>
    </source>
</reference>
<sequence length="191" mass="20817">MWIADVSEAMPDATFRLLSGVQIDDGAVELGEAISDDPEAIGAAVADHGSIYDISVLATDNRRVLSKYVTTDTELYDLVSASSLPVEFPVVVRDGWYELDLTGTRDEFEAVRQALDASGRAWELLSLVHDESPAGIVTERQEEVLNAALRKGYFEVPRECTLAELAAAIGIDKSTTSRILRRGLHRCYSGA</sequence>
<proteinExistence type="predicted"/>
<accession>A0ABD5W3Q3</accession>
<dbReference type="PANTHER" id="PTHR34236">
    <property type="entry name" value="DIMETHYL SULFOXIDE REDUCTASE TRANSCRIPTIONAL ACTIVATOR"/>
    <property type="match status" value="1"/>
</dbReference>
<dbReference type="InterPro" id="IPR036388">
    <property type="entry name" value="WH-like_DNA-bd_sf"/>
</dbReference>
<keyword evidence="6" id="KW-1185">Reference proteome</keyword>
<evidence type="ECO:0000256" key="2">
    <source>
        <dbReference type="ARBA" id="ARBA00023163"/>
    </source>
</evidence>
<dbReference type="InterPro" id="IPR007050">
    <property type="entry name" value="HTH_bacterioopsin"/>
</dbReference>
<evidence type="ECO:0000259" key="3">
    <source>
        <dbReference type="Pfam" id="PF04967"/>
    </source>
</evidence>
<dbReference type="PANTHER" id="PTHR34236:SF1">
    <property type="entry name" value="DIMETHYL SULFOXIDE REDUCTASE TRANSCRIPTIONAL ACTIVATOR"/>
    <property type="match status" value="1"/>
</dbReference>
<gene>
    <name evidence="4" type="ORF">ACFQQG_19500</name>
    <name evidence="5" type="ORF">ACFQQG_19925</name>
</gene>
<evidence type="ECO:0000313" key="6">
    <source>
        <dbReference type="Proteomes" id="UP001596445"/>
    </source>
</evidence>
<reference evidence="6" key="2">
    <citation type="journal article" date="2019" name="Int. J. Syst. Evol. Microbiol.">
        <title>The Global Catalogue of Microorganisms (GCM) 10K type strain sequencing project: providing services to taxonomists for standard genome sequencing and annotation.</title>
        <authorList>
            <consortium name="The Broad Institute Genomics Platform"/>
            <consortium name="The Broad Institute Genome Sequencing Center for Infectious Disease"/>
            <person name="Wu L."/>
            <person name="Ma J."/>
        </authorList>
    </citation>
    <scope>NUCLEOTIDE SEQUENCE [LARGE SCALE GENOMIC DNA]</scope>
    <source>
        <strain evidence="6">JCM 30072</strain>
    </source>
</reference>
<organism evidence="4 6">
    <name type="scientific">Halovenus salina</name>
    <dbReference type="NCBI Taxonomy" id="1510225"/>
    <lineage>
        <taxon>Archaea</taxon>
        <taxon>Methanobacteriati</taxon>
        <taxon>Methanobacteriota</taxon>
        <taxon>Stenosarchaea group</taxon>
        <taxon>Halobacteria</taxon>
        <taxon>Halobacteriales</taxon>
        <taxon>Haloarculaceae</taxon>
        <taxon>Halovenus</taxon>
    </lineage>
</organism>
<keyword evidence="1" id="KW-0805">Transcription regulation</keyword>
<evidence type="ECO:0000313" key="4">
    <source>
        <dbReference type="EMBL" id="MFC7059995.1"/>
    </source>
</evidence>
<feature type="domain" description="HTH bat-type" evidence="3">
    <location>
        <begin position="138"/>
        <end position="182"/>
    </location>
</feature>
<dbReference type="EMBL" id="JBHSZI010000005">
    <property type="protein sequence ID" value="MFC7059995.1"/>
    <property type="molecule type" value="Genomic_DNA"/>
</dbReference>
<comment type="caution">
    <text evidence="4">The sequence shown here is derived from an EMBL/GenBank/DDBJ whole genome shotgun (WGS) entry which is preliminary data.</text>
</comment>
<dbReference type="Gene3D" id="1.10.10.10">
    <property type="entry name" value="Winged helix-like DNA-binding domain superfamily/Winged helix DNA-binding domain"/>
    <property type="match status" value="1"/>
</dbReference>
<protein>
    <submittedName>
        <fullName evidence="4">Helix-turn-helix domain-containing protein</fullName>
    </submittedName>
</protein>
<evidence type="ECO:0000256" key="1">
    <source>
        <dbReference type="ARBA" id="ARBA00023015"/>
    </source>
</evidence>